<keyword evidence="13" id="KW-0812">Transmembrane</keyword>
<dbReference type="PANTHER" id="PTHR13023:SF3">
    <property type="entry name" value="SOLUBLE CALCIUM-ACTIVATED NUCLEOTIDASE 1"/>
    <property type="match status" value="1"/>
</dbReference>
<evidence type="ECO:0000256" key="11">
    <source>
        <dbReference type="ARBA" id="ARBA00074431"/>
    </source>
</evidence>
<dbReference type="GO" id="GO:0045134">
    <property type="term" value="F:UDP phosphatase activity"/>
    <property type="evidence" value="ECO:0007669"/>
    <property type="project" value="TreeGrafter"/>
</dbReference>
<sequence length="385" mass="44812">MFLSLLGDWKYAFRIFSLHRGGISPIRIYNLHLITVIVILVITFFLYNYLSTFNTVCYENDKLMSCLDYYKYNSTYPLTAPITRPTGISYRIAIISDLDLEAQSLLHKSWISFLKKGILSWDPHNDKIHISWEKNELLLSSSFVINDRGMELSELITFDGRLLSFDDRTGIVYDIEDKAYPWIILIDGDGRSSKGFKSEWATVKNNFLYVGSIGKEWTSSSGEFIHNNPMWIKIISPRGEVKSVNWINNYKKLRQAVNIEFPGYMIHESGVWSNIHKCWFFIPRRCSVKQYNETEDEKMSCNVLLKADEEFNYVTVTQLNNWIPIRGFSSFKFLPGSEDRIIIALKTEEYQSQTATYITAFTINGKLLLPDLKIGDYKYEGFEFI</sequence>
<evidence type="ECO:0000256" key="10">
    <source>
        <dbReference type="ARBA" id="ARBA00047297"/>
    </source>
</evidence>
<accession>A0A8J5UV70</accession>
<evidence type="ECO:0000256" key="2">
    <source>
        <dbReference type="ARBA" id="ARBA00012148"/>
    </source>
</evidence>
<keyword evidence="3" id="KW-1201">Platelet aggregation inhibiting toxin</keyword>
<keyword evidence="4" id="KW-0800">Toxin</keyword>
<organism evidence="14 15">
    <name type="scientific">Cotesia typhae</name>
    <dbReference type="NCBI Taxonomy" id="2053667"/>
    <lineage>
        <taxon>Eukaryota</taxon>
        <taxon>Metazoa</taxon>
        <taxon>Ecdysozoa</taxon>
        <taxon>Arthropoda</taxon>
        <taxon>Hexapoda</taxon>
        <taxon>Insecta</taxon>
        <taxon>Pterygota</taxon>
        <taxon>Neoptera</taxon>
        <taxon>Endopterygota</taxon>
        <taxon>Hymenoptera</taxon>
        <taxon>Apocrita</taxon>
        <taxon>Ichneumonoidea</taxon>
        <taxon>Braconidae</taxon>
        <taxon>Microgastrinae</taxon>
        <taxon>Cotesia</taxon>
    </lineage>
</organism>
<dbReference type="OrthoDB" id="25028at2759"/>
<evidence type="ECO:0000256" key="7">
    <source>
        <dbReference type="ARBA" id="ARBA00022837"/>
    </source>
</evidence>
<evidence type="ECO:0000256" key="3">
    <source>
        <dbReference type="ARBA" id="ARBA00022442"/>
    </source>
</evidence>
<keyword evidence="6" id="KW-0378">Hydrolase</keyword>
<reference evidence="14" key="1">
    <citation type="submission" date="2020-03" db="EMBL/GenBank/DDBJ databases">
        <authorList>
            <person name="Chebbi M.A."/>
            <person name="Drezen J.M."/>
        </authorList>
    </citation>
    <scope>NUCLEOTIDE SEQUENCE</scope>
    <source>
        <tissue evidence="14">Whole body</tissue>
    </source>
</reference>
<dbReference type="Proteomes" id="UP000729913">
    <property type="component" value="Unassembled WGS sequence"/>
</dbReference>
<dbReference type="InterPro" id="IPR009283">
    <property type="entry name" value="Apyrase"/>
</dbReference>
<keyword evidence="15" id="KW-1185">Reference proteome</keyword>
<evidence type="ECO:0000256" key="8">
    <source>
        <dbReference type="ARBA" id="ARBA00023240"/>
    </source>
</evidence>
<dbReference type="GO" id="GO:0005509">
    <property type="term" value="F:calcium ion binding"/>
    <property type="evidence" value="ECO:0007669"/>
    <property type="project" value="InterPro"/>
</dbReference>
<evidence type="ECO:0000256" key="13">
    <source>
        <dbReference type="SAM" id="Phobius"/>
    </source>
</evidence>
<feature type="binding site" evidence="12">
    <location>
        <position position="380"/>
    </location>
    <ligand>
        <name>Ca(2+)</name>
        <dbReference type="ChEBI" id="CHEBI:29108"/>
    </ligand>
</feature>
<protein>
    <recommendedName>
        <fullName evidence="11">Apyrase</fullName>
        <ecNumber evidence="2">3.6.1.5</ecNumber>
    </recommendedName>
</protein>
<keyword evidence="13" id="KW-1133">Transmembrane helix</keyword>
<comment type="cofactor">
    <cofactor evidence="1 12">
        <name>Ca(2+)</name>
        <dbReference type="ChEBI" id="CHEBI:29108"/>
    </cofactor>
</comment>
<evidence type="ECO:0000256" key="12">
    <source>
        <dbReference type="PIRSR" id="PIRSR609283-1"/>
    </source>
</evidence>
<dbReference type="AlphaFoldDB" id="A0A8J5UV70"/>
<dbReference type="EMBL" id="JAAOIC020000039">
    <property type="protein sequence ID" value="KAG8038820.1"/>
    <property type="molecule type" value="Genomic_DNA"/>
</dbReference>
<dbReference type="GO" id="GO:0004382">
    <property type="term" value="F:GDP phosphatase activity"/>
    <property type="evidence" value="ECO:0007669"/>
    <property type="project" value="TreeGrafter"/>
</dbReference>
<comment type="caution">
    <text evidence="14">The sequence shown here is derived from an EMBL/GenBank/DDBJ whole genome shotgun (WGS) entry which is preliminary data.</text>
</comment>
<keyword evidence="7 12" id="KW-0106">Calcium</keyword>
<keyword evidence="5 12" id="KW-0479">Metal-binding</keyword>
<evidence type="ECO:0000313" key="15">
    <source>
        <dbReference type="Proteomes" id="UP000729913"/>
    </source>
</evidence>
<dbReference type="EC" id="3.6.1.5" evidence="2"/>
<dbReference type="GO" id="GO:0004050">
    <property type="term" value="F:apyrase activity"/>
    <property type="evidence" value="ECO:0007669"/>
    <property type="project" value="UniProtKB-EC"/>
</dbReference>
<feature type="binding site" evidence="12">
    <location>
        <position position="154"/>
    </location>
    <ligand>
        <name>Ca(2+)</name>
        <dbReference type="ChEBI" id="CHEBI:29108"/>
    </ligand>
</feature>
<evidence type="ECO:0000313" key="14">
    <source>
        <dbReference type="EMBL" id="KAG8038820.1"/>
    </source>
</evidence>
<evidence type="ECO:0000256" key="6">
    <source>
        <dbReference type="ARBA" id="ARBA00022801"/>
    </source>
</evidence>
<feature type="binding site" evidence="12">
    <location>
        <position position="199"/>
    </location>
    <ligand>
        <name>Ca(2+)</name>
        <dbReference type="ChEBI" id="CHEBI:29108"/>
    </ligand>
</feature>
<feature type="binding site" evidence="12">
    <location>
        <position position="329"/>
    </location>
    <ligand>
        <name>Ca(2+)</name>
        <dbReference type="ChEBI" id="CHEBI:29108"/>
    </ligand>
</feature>
<reference evidence="14" key="2">
    <citation type="submission" date="2021-04" db="EMBL/GenBank/DDBJ databases">
        <title>Genome-wide patterns of bracovirus chromosomal integration into multiple host tissues during parasitism.</title>
        <authorList>
            <person name="Chebbi M.A.C."/>
        </authorList>
    </citation>
    <scope>NUCLEOTIDE SEQUENCE</scope>
    <source>
        <tissue evidence="14">Whole body</tissue>
    </source>
</reference>
<dbReference type="GO" id="GO:0030166">
    <property type="term" value="P:proteoglycan biosynthetic process"/>
    <property type="evidence" value="ECO:0007669"/>
    <property type="project" value="TreeGrafter"/>
</dbReference>
<feature type="binding site" evidence="12">
    <location>
        <position position="153"/>
    </location>
    <ligand>
        <name>Ca(2+)</name>
        <dbReference type="ChEBI" id="CHEBI:29108"/>
    </ligand>
</feature>
<gene>
    <name evidence="14" type="ORF">G9C98_003127</name>
</gene>
<dbReference type="FunFam" id="2.120.10.100:FF:000001">
    <property type="entry name" value="Soluble calcium-activated nucleotidase 1"/>
    <property type="match status" value="1"/>
</dbReference>
<evidence type="ECO:0000256" key="9">
    <source>
        <dbReference type="ARBA" id="ARBA00025738"/>
    </source>
</evidence>
<comment type="catalytic activity">
    <reaction evidence="10">
        <text>a ribonucleoside 5'-triphosphate + 2 H2O = a ribonucleoside 5'-phosphate + 2 phosphate + 2 H(+)</text>
        <dbReference type="Rhea" id="RHEA:36795"/>
        <dbReference type="ChEBI" id="CHEBI:15377"/>
        <dbReference type="ChEBI" id="CHEBI:15378"/>
        <dbReference type="ChEBI" id="CHEBI:43474"/>
        <dbReference type="ChEBI" id="CHEBI:58043"/>
        <dbReference type="ChEBI" id="CHEBI:61557"/>
        <dbReference type="EC" id="3.6.1.5"/>
    </reaction>
    <physiologicalReaction direction="left-to-right" evidence="10">
        <dbReference type="Rhea" id="RHEA:36796"/>
    </physiologicalReaction>
</comment>
<evidence type="ECO:0000256" key="1">
    <source>
        <dbReference type="ARBA" id="ARBA00001913"/>
    </source>
</evidence>
<evidence type="ECO:0000256" key="4">
    <source>
        <dbReference type="ARBA" id="ARBA00022656"/>
    </source>
</evidence>
<dbReference type="PANTHER" id="PTHR13023">
    <property type="entry name" value="APYRASE"/>
    <property type="match status" value="1"/>
</dbReference>
<comment type="similarity">
    <text evidence="9">Belongs to the apyrase family.</text>
</comment>
<feature type="transmembrane region" description="Helical" evidence="13">
    <location>
        <begin position="28"/>
        <end position="50"/>
    </location>
</feature>
<name>A0A8J5UV70_9HYME</name>
<dbReference type="GO" id="GO:0090729">
    <property type="term" value="F:toxin activity"/>
    <property type="evidence" value="ECO:0007669"/>
    <property type="project" value="UniProtKB-KW"/>
</dbReference>
<evidence type="ECO:0000256" key="5">
    <source>
        <dbReference type="ARBA" id="ARBA00022723"/>
    </source>
</evidence>
<feature type="binding site" evidence="12">
    <location>
        <position position="268"/>
    </location>
    <ligand>
        <name>Ca(2+)</name>
        <dbReference type="ChEBI" id="CHEBI:29108"/>
    </ligand>
</feature>
<keyword evidence="13" id="KW-0472">Membrane</keyword>
<keyword evidence="8" id="KW-1199">Hemostasis impairing toxin</keyword>
<dbReference type="Pfam" id="PF06079">
    <property type="entry name" value="Apyrase"/>
    <property type="match status" value="1"/>
</dbReference>
<proteinExistence type="inferred from homology"/>